<dbReference type="NCBIfam" id="TIGR01950">
    <property type="entry name" value="SoxR"/>
    <property type="match status" value="1"/>
</dbReference>
<dbReference type="AlphaFoldDB" id="A0A3M0BWW6"/>
<dbReference type="PROSITE" id="PS00552">
    <property type="entry name" value="HTH_MERR_1"/>
    <property type="match status" value="1"/>
</dbReference>
<dbReference type="CDD" id="cd01110">
    <property type="entry name" value="HTH_SoxR"/>
    <property type="match status" value="1"/>
</dbReference>
<dbReference type="RefSeq" id="WP_170163918.1">
    <property type="nucleotide sequence ID" value="NZ_REFR01000015.1"/>
</dbReference>
<dbReference type="Proteomes" id="UP000271227">
    <property type="component" value="Unassembled WGS sequence"/>
</dbReference>
<keyword evidence="1" id="KW-0479">Metal-binding</keyword>
<feature type="domain" description="HTH merR-type" evidence="5">
    <location>
        <begin position="5"/>
        <end position="73"/>
    </location>
</feature>
<keyword evidence="1" id="KW-0001">2Fe-2S</keyword>
<evidence type="ECO:0000313" key="7">
    <source>
        <dbReference type="Proteomes" id="UP000271227"/>
    </source>
</evidence>
<name>A0A3M0BWW6_9PROT</name>
<dbReference type="EMBL" id="REFR01000015">
    <property type="protein sequence ID" value="RMB01918.1"/>
    <property type="molecule type" value="Genomic_DNA"/>
</dbReference>
<dbReference type="PROSITE" id="PS50937">
    <property type="entry name" value="HTH_MERR_2"/>
    <property type="match status" value="1"/>
</dbReference>
<dbReference type="InterPro" id="IPR047057">
    <property type="entry name" value="MerR_fam"/>
</dbReference>
<proteinExistence type="predicted"/>
<reference evidence="6 7" key="1">
    <citation type="submission" date="2018-10" db="EMBL/GenBank/DDBJ databases">
        <title>Genomic Encyclopedia of Archaeal and Bacterial Type Strains, Phase II (KMG-II): from individual species to whole genera.</title>
        <authorList>
            <person name="Goeker M."/>
        </authorList>
    </citation>
    <scope>NUCLEOTIDE SEQUENCE [LARGE SCALE GENOMIC DNA]</scope>
    <source>
        <strain evidence="6 7">DSM 25217</strain>
    </source>
</reference>
<dbReference type="SMART" id="SM00422">
    <property type="entry name" value="HTH_MERR"/>
    <property type="match status" value="1"/>
</dbReference>
<dbReference type="FunCoup" id="A0A3M0BWW6">
    <property type="interactions" value="44"/>
</dbReference>
<dbReference type="SUPFAM" id="SSF46955">
    <property type="entry name" value="Putative DNA-binding domain"/>
    <property type="match status" value="1"/>
</dbReference>
<dbReference type="Pfam" id="PF13411">
    <property type="entry name" value="MerR_1"/>
    <property type="match status" value="1"/>
</dbReference>
<organism evidence="6 7">
    <name type="scientific">Eilatimonas milleporae</name>
    <dbReference type="NCBI Taxonomy" id="911205"/>
    <lineage>
        <taxon>Bacteria</taxon>
        <taxon>Pseudomonadati</taxon>
        <taxon>Pseudomonadota</taxon>
        <taxon>Alphaproteobacteria</taxon>
        <taxon>Kordiimonadales</taxon>
        <taxon>Kordiimonadaceae</taxon>
        <taxon>Eilatimonas</taxon>
    </lineage>
</organism>
<dbReference type="Gene3D" id="1.10.1660.10">
    <property type="match status" value="1"/>
</dbReference>
<keyword evidence="3" id="KW-0411">Iron-sulfur</keyword>
<dbReference type="PRINTS" id="PR00040">
    <property type="entry name" value="HTHMERR"/>
</dbReference>
<evidence type="ECO:0000313" key="6">
    <source>
        <dbReference type="EMBL" id="RMB01918.1"/>
    </source>
</evidence>
<keyword evidence="4" id="KW-0238">DNA-binding</keyword>
<dbReference type="InterPro" id="IPR009061">
    <property type="entry name" value="DNA-bd_dom_put_sf"/>
</dbReference>
<dbReference type="InterPro" id="IPR000551">
    <property type="entry name" value="MerR-type_HTH_dom"/>
</dbReference>
<gene>
    <name evidence="6" type="ORF">BXY39_3426</name>
</gene>
<evidence type="ECO:0000256" key="4">
    <source>
        <dbReference type="ARBA" id="ARBA00023125"/>
    </source>
</evidence>
<evidence type="ECO:0000256" key="2">
    <source>
        <dbReference type="ARBA" id="ARBA00023004"/>
    </source>
</evidence>
<dbReference type="PANTHER" id="PTHR30204">
    <property type="entry name" value="REDOX-CYCLING DRUG-SENSING TRANSCRIPTIONAL ACTIVATOR SOXR"/>
    <property type="match status" value="1"/>
</dbReference>
<evidence type="ECO:0000259" key="5">
    <source>
        <dbReference type="PROSITE" id="PS50937"/>
    </source>
</evidence>
<protein>
    <submittedName>
        <fullName evidence="6">MerR family redox-sensitive transcriptional activator SoxR</fullName>
    </submittedName>
</protein>
<dbReference type="PANTHER" id="PTHR30204:SF0">
    <property type="entry name" value="REDOX-SENSITIVE TRANSCRIPTIONAL ACTIVATOR SOXR"/>
    <property type="match status" value="1"/>
</dbReference>
<dbReference type="GO" id="GO:0003700">
    <property type="term" value="F:DNA-binding transcription factor activity"/>
    <property type="evidence" value="ECO:0007669"/>
    <property type="project" value="InterPro"/>
</dbReference>
<dbReference type="InParanoid" id="A0A3M0BWW6"/>
<accession>A0A3M0BWW6</accession>
<comment type="caution">
    <text evidence="6">The sequence shown here is derived from an EMBL/GenBank/DDBJ whole genome shotgun (WGS) entry which is preliminary data.</text>
</comment>
<sequence length="147" mass="15727">MAVSEITIGEVAGRTGVAVSALHFYERKGLIRSERSAANHRVYPRSVIRRVTIIRIAQKAGVSLAEIAEAFSHLPKDRPISGRDWVALSTAWRQGLEARIALLTSLRDDLGDCIGCGCLSVENCPLVNADDRLAALGAGAHRLPGTG</sequence>
<dbReference type="GO" id="GO:0006979">
    <property type="term" value="P:response to oxidative stress"/>
    <property type="evidence" value="ECO:0007669"/>
    <property type="project" value="InterPro"/>
</dbReference>
<dbReference type="GO" id="GO:0051537">
    <property type="term" value="F:2 iron, 2 sulfur cluster binding"/>
    <property type="evidence" value="ECO:0007669"/>
    <property type="project" value="UniProtKB-KW"/>
</dbReference>
<keyword evidence="2" id="KW-0408">Iron</keyword>
<keyword evidence="7" id="KW-1185">Reference proteome</keyword>
<dbReference type="GO" id="GO:0003677">
    <property type="term" value="F:DNA binding"/>
    <property type="evidence" value="ECO:0007669"/>
    <property type="project" value="UniProtKB-KW"/>
</dbReference>
<evidence type="ECO:0000256" key="3">
    <source>
        <dbReference type="ARBA" id="ARBA00023014"/>
    </source>
</evidence>
<dbReference type="InterPro" id="IPR010211">
    <property type="entry name" value="Redox-sen_tscrpt-act_SoxR"/>
</dbReference>
<evidence type="ECO:0000256" key="1">
    <source>
        <dbReference type="ARBA" id="ARBA00022714"/>
    </source>
</evidence>